<evidence type="ECO:0000256" key="2">
    <source>
        <dbReference type="ARBA" id="ARBA00009773"/>
    </source>
</evidence>
<accession>A0A2W4TNA7</accession>
<evidence type="ECO:0000313" key="8">
    <source>
        <dbReference type="Proteomes" id="UP000249354"/>
    </source>
</evidence>
<reference evidence="8" key="1">
    <citation type="submission" date="2018-04" db="EMBL/GenBank/DDBJ databases">
        <authorList>
            <person name="Cornet L."/>
        </authorList>
    </citation>
    <scope>NUCLEOTIDE SEQUENCE [LARGE SCALE GENOMIC DNA]</scope>
</reference>
<dbReference type="EMBL" id="QBMC01000221">
    <property type="protein sequence ID" value="PZO10303.1"/>
    <property type="molecule type" value="Genomic_DNA"/>
</dbReference>
<dbReference type="AlphaFoldDB" id="A0A2W4TNA7"/>
<dbReference type="GO" id="GO:0055085">
    <property type="term" value="P:transmembrane transport"/>
    <property type="evidence" value="ECO:0007669"/>
    <property type="project" value="TreeGrafter"/>
</dbReference>
<evidence type="ECO:0000256" key="1">
    <source>
        <dbReference type="ARBA" id="ARBA00004141"/>
    </source>
</evidence>
<feature type="transmembrane region" description="Helical" evidence="6">
    <location>
        <begin position="307"/>
        <end position="329"/>
    </location>
</feature>
<evidence type="ECO:0000256" key="4">
    <source>
        <dbReference type="ARBA" id="ARBA00022989"/>
    </source>
</evidence>
<protein>
    <submittedName>
        <fullName evidence="7">AI-2E family transporter</fullName>
    </submittedName>
</protein>
<name>A0A2W4TNA7_9CYAN</name>
<evidence type="ECO:0000256" key="3">
    <source>
        <dbReference type="ARBA" id="ARBA00022692"/>
    </source>
</evidence>
<evidence type="ECO:0000256" key="5">
    <source>
        <dbReference type="ARBA" id="ARBA00023136"/>
    </source>
</evidence>
<organism evidence="7 8">
    <name type="scientific">Leptolyngbya foveolarum</name>
    <dbReference type="NCBI Taxonomy" id="47253"/>
    <lineage>
        <taxon>Bacteria</taxon>
        <taxon>Bacillati</taxon>
        <taxon>Cyanobacteriota</taxon>
        <taxon>Cyanophyceae</taxon>
        <taxon>Leptolyngbyales</taxon>
        <taxon>Leptolyngbyaceae</taxon>
        <taxon>Leptolyngbya group</taxon>
        <taxon>Leptolyngbya</taxon>
    </lineage>
</organism>
<feature type="transmembrane region" description="Helical" evidence="6">
    <location>
        <begin position="7"/>
        <end position="23"/>
    </location>
</feature>
<dbReference type="InterPro" id="IPR002549">
    <property type="entry name" value="AI-2E-like"/>
</dbReference>
<comment type="similarity">
    <text evidence="2">Belongs to the autoinducer-2 exporter (AI-2E) (TC 2.A.86) family.</text>
</comment>
<evidence type="ECO:0000256" key="6">
    <source>
        <dbReference type="SAM" id="Phobius"/>
    </source>
</evidence>
<dbReference type="PANTHER" id="PTHR21716:SF62">
    <property type="entry name" value="TRANSPORT PROTEIN YDBI-RELATED"/>
    <property type="match status" value="1"/>
</dbReference>
<comment type="subcellular location">
    <subcellularLocation>
        <location evidence="1">Membrane</location>
        <topology evidence="1">Multi-pass membrane protein</topology>
    </subcellularLocation>
</comment>
<keyword evidence="5 6" id="KW-0472">Membrane</keyword>
<feature type="transmembrane region" description="Helical" evidence="6">
    <location>
        <begin position="247"/>
        <end position="274"/>
    </location>
</feature>
<evidence type="ECO:0000313" key="7">
    <source>
        <dbReference type="EMBL" id="PZO10303.1"/>
    </source>
</evidence>
<dbReference type="PANTHER" id="PTHR21716">
    <property type="entry name" value="TRANSMEMBRANE PROTEIN"/>
    <property type="match status" value="1"/>
</dbReference>
<keyword evidence="4 6" id="KW-1133">Transmembrane helix</keyword>
<sequence length="346" mass="38044">MHSRKMGQWVGIIALAIALYILWQIRQLLLLAFTAVVLATAIDQLVQQLQRWRLKRSIAVFLSVAIVLVLLIGIFALIVPAFVQQLQELVDLVPEGLSQIQTGINWLEDRVIGPNAPEIPDATGFIRQLQPLGTNLLQRATDIFSNSVSFLLNSLLVTVLTLMLLIDPQPYRKVLIRLFPSFYRDRIGDILTRCASGLGAWIKGALFEMAFIGILSGLGLWLLGVPLALAHAVLAGVLNFIPNVGPILSAVLPMAIGFLDAPWKAVAVLVLYVVIQNVESYLLTPIIMANQVALLPAITLISQLFFASFFGALGLVMALPLTVVAKVWIEEVLFKDILDKWQQPSS</sequence>
<dbReference type="GO" id="GO:0016020">
    <property type="term" value="C:membrane"/>
    <property type="evidence" value="ECO:0007669"/>
    <property type="project" value="UniProtKB-SubCell"/>
</dbReference>
<feature type="transmembrane region" description="Helical" evidence="6">
    <location>
        <begin position="218"/>
        <end position="241"/>
    </location>
</feature>
<comment type="caution">
    <text evidence="7">The sequence shown here is derived from an EMBL/GenBank/DDBJ whole genome shotgun (WGS) entry which is preliminary data.</text>
</comment>
<feature type="transmembrane region" description="Helical" evidence="6">
    <location>
        <begin position="143"/>
        <end position="166"/>
    </location>
</feature>
<keyword evidence="3 6" id="KW-0812">Transmembrane</keyword>
<dbReference type="Proteomes" id="UP000249354">
    <property type="component" value="Unassembled WGS sequence"/>
</dbReference>
<feature type="transmembrane region" description="Helical" evidence="6">
    <location>
        <begin position="29"/>
        <end position="46"/>
    </location>
</feature>
<proteinExistence type="inferred from homology"/>
<dbReference type="Pfam" id="PF01594">
    <property type="entry name" value="AI-2E_transport"/>
    <property type="match status" value="1"/>
</dbReference>
<reference evidence="7 8" key="2">
    <citation type="submission" date="2018-06" db="EMBL/GenBank/DDBJ databases">
        <title>Metagenomic assembly of (sub)arctic Cyanobacteria and their associated microbiome from non-axenic cultures.</title>
        <authorList>
            <person name="Baurain D."/>
        </authorList>
    </citation>
    <scope>NUCLEOTIDE SEQUENCE [LARGE SCALE GENOMIC DNA]</scope>
    <source>
        <strain evidence="7">ULC129bin1</strain>
    </source>
</reference>
<feature type="transmembrane region" description="Helical" evidence="6">
    <location>
        <begin position="58"/>
        <end position="83"/>
    </location>
</feature>
<gene>
    <name evidence="7" type="ORF">DCF25_20770</name>
</gene>